<evidence type="ECO:0000256" key="3">
    <source>
        <dbReference type="ARBA" id="ARBA00023157"/>
    </source>
</evidence>
<dbReference type="Gene3D" id="1.10.530.10">
    <property type="match status" value="1"/>
</dbReference>
<dbReference type="SUPFAM" id="SSF57016">
    <property type="entry name" value="Plant lectins/antimicrobial peptides"/>
    <property type="match status" value="1"/>
</dbReference>
<dbReference type="GO" id="GO:0006032">
    <property type="term" value="P:chitin catabolic process"/>
    <property type="evidence" value="ECO:0007669"/>
    <property type="project" value="InterPro"/>
</dbReference>
<dbReference type="CDD" id="cd00035">
    <property type="entry name" value="ChtBD1"/>
    <property type="match status" value="1"/>
</dbReference>
<accession>A0A2U2BEI2</accession>
<dbReference type="PROSITE" id="PS00773">
    <property type="entry name" value="CHITINASE_19_1"/>
    <property type="match status" value="1"/>
</dbReference>
<dbReference type="SMR" id="A0A2U2BEI2"/>
<feature type="active site" description="Proton donor" evidence="4">
    <location>
        <position position="130"/>
    </location>
</feature>
<keyword evidence="3 5" id="KW-1015">Disulfide bond</keyword>
<feature type="chain" id="PRO_5015649865" description="Chitin-binding type-1 domain-containing protein" evidence="6">
    <location>
        <begin position="22"/>
        <end position="223"/>
    </location>
</feature>
<feature type="disulfide bond" evidence="5">
    <location>
        <begin position="27"/>
        <end position="39"/>
    </location>
</feature>
<evidence type="ECO:0000256" key="1">
    <source>
        <dbReference type="ARBA" id="ARBA00022729"/>
    </source>
</evidence>
<dbReference type="Pfam" id="PF00187">
    <property type="entry name" value="Chitin_bind_1"/>
    <property type="match status" value="1"/>
</dbReference>
<dbReference type="Pfam" id="PF00182">
    <property type="entry name" value="Glyco_hydro_19"/>
    <property type="match status" value="2"/>
</dbReference>
<gene>
    <name evidence="8" type="ORF">DF183_19905</name>
</gene>
<dbReference type="GO" id="GO:0004568">
    <property type="term" value="F:chitinase activity"/>
    <property type="evidence" value="ECO:0007669"/>
    <property type="project" value="InterPro"/>
</dbReference>
<keyword evidence="2" id="KW-0611">Plant defense</keyword>
<evidence type="ECO:0000259" key="7">
    <source>
        <dbReference type="PROSITE" id="PS50941"/>
    </source>
</evidence>
<feature type="disulfide bond" evidence="5">
    <location>
        <begin position="191"/>
        <end position="223"/>
    </location>
</feature>
<dbReference type="SMART" id="SM00270">
    <property type="entry name" value="ChtBD1"/>
    <property type="match status" value="1"/>
</dbReference>
<dbReference type="GO" id="GO:0008061">
    <property type="term" value="F:chitin binding"/>
    <property type="evidence" value="ECO:0007669"/>
    <property type="project" value="InterPro"/>
</dbReference>
<dbReference type="RefSeq" id="WP_109365564.1">
    <property type="nucleotide sequence ID" value="NZ_QEXO01000010.1"/>
</dbReference>
<dbReference type="GO" id="GO:0005975">
    <property type="term" value="P:carbohydrate metabolic process"/>
    <property type="evidence" value="ECO:0007669"/>
    <property type="project" value="InterPro"/>
</dbReference>
<dbReference type="PANTHER" id="PTHR22595:SF79">
    <property type="entry name" value="CHITINASE 12"/>
    <property type="match status" value="1"/>
</dbReference>
<dbReference type="SUPFAM" id="SSF53955">
    <property type="entry name" value="Lysozyme-like"/>
    <property type="match status" value="1"/>
</dbReference>
<proteinExistence type="predicted"/>
<dbReference type="PRINTS" id="PR00451">
    <property type="entry name" value="CHITINBINDNG"/>
</dbReference>
<protein>
    <recommendedName>
        <fullName evidence="7">Chitin-binding type-1 domain-containing protein</fullName>
    </recommendedName>
</protein>
<dbReference type="Gene3D" id="3.30.60.10">
    <property type="entry name" value="Endochitinase-like"/>
    <property type="match status" value="1"/>
</dbReference>
<feature type="disulfide bond" evidence="5">
    <location>
        <begin position="86"/>
        <end position="135"/>
    </location>
</feature>
<dbReference type="PROSITE" id="PS00026">
    <property type="entry name" value="CHIT_BIND_I_1"/>
    <property type="match status" value="1"/>
</dbReference>
<comment type="caution">
    <text evidence="8">The sequence shown here is derived from an EMBL/GenBank/DDBJ whole genome shotgun (WGS) entry which is preliminary data.</text>
</comment>
<dbReference type="Proteomes" id="UP000245216">
    <property type="component" value="Unassembled WGS sequence"/>
</dbReference>
<dbReference type="AlphaFoldDB" id="A0A2U2BEI2"/>
<dbReference type="InterPro" id="IPR001002">
    <property type="entry name" value="Chitin-bd_1"/>
</dbReference>
<dbReference type="InterPro" id="IPR018371">
    <property type="entry name" value="Chitin-binding_1_CS"/>
</dbReference>
<evidence type="ECO:0000256" key="5">
    <source>
        <dbReference type="PIRSR" id="PIRSR001060-2"/>
    </source>
</evidence>
<sequence length="223" mass="23758">MPGLKLQLAVALLLAAAVLVAAQNCGCPPGLCCSKYGYCGRGAPYCGNGCQSGPCYLRSSSGKVSVADVVTQQFFDGIIKQAPTNCEGRGFYTRKAFLNAVGMYPKFGQGATVEHSKREIAAFFAHVAHETGLLCHGHDIGFHGLKSPEAVAEDPIISFKTALRFWMNNVHDVLGEGFGATIRAINGQRECNGANVGQVNDRVSLYKNYCLQLGVSPGYNLTC</sequence>
<dbReference type="GO" id="GO:0016998">
    <property type="term" value="P:cell wall macromolecule catabolic process"/>
    <property type="evidence" value="ECO:0007669"/>
    <property type="project" value="InterPro"/>
</dbReference>
<dbReference type="InterPro" id="IPR036861">
    <property type="entry name" value="Endochitinase-like_sf"/>
</dbReference>
<feature type="signal peptide" evidence="6">
    <location>
        <begin position="1"/>
        <end position="21"/>
    </location>
</feature>
<dbReference type="PIRSF" id="PIRSF001060">
    <property type="entry name" value="Endochitinase"/>
    <property type="match status" value="1"/>
</dbReference>
<feature type="domain" description="Chitin-binding type-1" evidence="7">
    <location>
        <begin position="22"/>
        <end position="57"/>
    </location>
</feature>
<dbReference type="InterPro" id="IPR016283">
    <property type="entry name" value="Glyco_hydro_19"/>
</dbReference>
<dbReference type="PROSITE" id="PS50941">
    <property type="entry name" value="CHIT_BIND_I_2"/>
    <property type="match status" value="1"/>
</dbReference>
<dbReference type="EMBL" id="QEXO01000010">
    <property type="protein sequence ID" value="PWE12428.1"/>
    <property type="molecule type" value="Genomic_DNA"/>
</dbReference>
<feature type="disulfide bond" evidence="5">
    <location>
        <begin position="32"/>
        <end position="46"/>
    </location>
</feature>
<evidence type="ECO:0000313" key="8">
    <source>
        <dbReference type="EMBL" id="PWE12428.1"/>
    </source>
</evidence>
<organism evidence="8 9">
    <name type="scientific">Alcaligenes faecalis</name>
    <dbReference type="NCBI Taxonomy" id="511"/>
    <lineage>
        <taxon>Bacteria</taxon>
        <taxon>Pseudomonadati</taxon>
        <taxon>Pseudomonadota</taxon>
        <taxon>Betaproteobacteria</taxon>
        <taxon>Burkholderiales</taxon>
        <taxon>Alcaligenaceae</taxon>
        <taxon>Alcaligenes</taxon>
    </lineage>
</organism>
<keyword evidence="1 6" id="KW-0732">Signal</keyword>
<dbReference type="GO" id="GO:0050832">
    <property type="term" value="P:defense response to fungus"/>
    <property type="evidence" value="ECO:0007669"/>
    <property type="project" value="UniProtKB-ARBA"/>
</dbReference>
<reference evidence="8 9" key="2">
    <citation type="submission" date="2018-05" db="EMBL/GenBank/DDBJ databases">
        <authorList>
            <person name="Lanie J.A."/>
            <person name="Ng W.-L."/>
            <person name="Kazmierczak K.M."/>
            <person name="Andrzejewski T.M."/>
            <person name="Davidsen T.M."/>
            <person name="Wayne K.J."/>
            <person name="Tettelin H."/>
            <person name="Glass J.I."/>
            <person name="Rusch D."/>
            <person name="Podicherti R."/>
            <person name="Tsui H.-C.T."/>
            <person name="Winkler M.E."/>
        </authorList>
    </citation>
    <scope>NUCLEOTIDE SEQUENCE [LARGE SCALE GENOMIC DNA]</scope>
    <source>
        <strain evidence="8 9">YBY</strain>
    </source>
</reference>
<dbReference type="InterPro" id="IPR023346">
    <property type="entry name" value="Lysozyme-like_dom_sf"/>
</dbReference>
<name>A0A2U2BEI2_ALCFA</name>
<evidence type="ECO:0000256" key="2">
    <source>
        <dbReference type="ARBA" id="ARBA00022821"/>
    </source>
</evidence>
<dbReference type="PANTHER" id="PTHR22595">
    <property type="entry name" value="CHITINASE-RELATED"/>
    <property type="match status" value="1"/>
</dbReference>
<evidence type="ECO:0000256" key="6">
    <source>
        <dbReference type="SAM" id="SignalP"/>
    </source>
</evidence>
<reference evidence="8 9" key="1">
    <citation type="submission" date="2018-05" db="EMBL/GenBank/DDBJ databases">
        <title>Genome Sequence of an Efficient Indole-Degrading Bacterium, Alcaligenes sp.YBY.</title>
        <authorList>
            <person name="Yang B."/>
        </authorList>
    </citation>
    <scope>NUCLEOTIDE SEQUENCE [LARGE SCALE GENOMIC DNA]</scope>
    <source>
        <strain evidence="8 9">YBY</strain>
    </source>
</reference>
<dbReference type="InterPro" id="IPR000726">
    <property type="entry name" value="Glyco_hydro_19_cat"/>
</dbReference>
<evidence type="ECO:0000256" key="4">
    <source>
        <dbReference type="PIRSR" id="PIRSR001060-1"/>
    </source>
</evidence>
<evidence type="ECO:0000313" key="9">
    <source>
        <dbReference type="Proteomes" id="UP000245216"/>
    </source>
</evidence>
<dbReference type="CDD" id="cd00325">
    <property type="entry name" value="chitinase_GH19"/>
    <property type="match status" value="1"/>
</dbReference>